<reference evidence="1" key="1">
    <citation type="submission" date="2022-10" db="EMBL/GenBank/DDBJ databases">
        <title>Puccinia triticina Genome sequencing and assembly.</title>
        <authorList>
            <person name="Li C."/>
        </authorList>
    </citation>
    <scope>NUCLEOTIDE SEQUENCE</scope>
    <source>
        <strain evidence="1">Pt15</strain>
    </source>
</reference>
<dbReference type="EMBL" id="CP110431">
    <property type="protein sequence ID" value="WAQ89904.1"/>
    <property type="molecule type" value="Genomic_DNA"/>
</dbReference>
<protein>
    <submittedName>
        <fullName evidence="1">Uncharacterized protein</fullName>
    </submittedName>
</protein>
<evidence type="ECO:0000313" key="1">
    <source>
        <dbReference type="EMBL" id="WAQ89904.1"/>
    </source>
</evidence>
<keyword evidence="2" id="KW-1185">Reference proteome</keyword>
<dbReference type="Proteomes" id="UP001164743">
    <property type="component" value="Chromosome 11A"/>
</dbReference>
<dbReference type="GeneID" id="77802415"/>
<sequence>MLSGKTTRADQIEQLLESKIAQASDPPSANTVILINDALLGLSRAAYDGDANLDQFPPYPGDYDHCSPHQPTINFPMGKTINVGVLQRLNLQPSVSC</sequence>
<gene>
    <name evidence="1" type="ORF">PtA15_11A596</name>
</gene>
<proteinExistence type="predicted"/>
<organism evidence="1 2">
    <name type="scientific">Puccinia triticina</name>
    <dbReference type="NCBI Taxonomy" id="208348"/>
    <lineage>
        <taxon>Eukaryota</taxon>
        <taxon>Fungi</taxon>
        <taxon>Dikarya</taxon>
        <taxon>Basidiomycota</taxon>
        <taxon>Pucciniomycotina</taxon>
        <taxon>Pucciniomycetes</taxon>
        <taxon>Pucciniales</taxon>
        <taxon>Pucciniaceae</taxon>
        <taxon>Puccinia</taxon>
    </lineage>
</organism>
<evidence type="ECO:0000313" key="2">
    <source>
        <dbReference type="Proteomes" id="UP001164743"/>
    </source>
</evidence>
<accession>A0ABY7CZ66</accession>
<dbReference type="RefSeq" id="XP_053025459.1">
    <property type="nucleotide sequence ID" value="XM_053161520.1"/>
</dbReference>
<name>A0ABY7CZ66_9BASI</name>